<protein>
    <submittedName>
        <fullName evidence="1">Uncharacterized protein</fullName>
    </submittedName>
</protein>
<dbReference type="EMBL" id="CM056741">
    <property type="protein sequence ID" value="KAJ8685886.1"/>
    <property type="molecule type" value="Genomic_DNA"/>
</dbReference>
<dbReference type="Proteomes" id="UP001239111">
    <property type="component" value="Chromosome 1"/>
</dbReference>
<accession>A0ACC2PST3</accession>
<gene>
    <name evidence="1" type="ORF">QAD02_021679</name>
</gene>
<keyword evidence="2" id="KW-1185">Reference proteome</keyword>
<evidence type="ECO:0000313" key="1">
    <source>
        <dbReference type="EMBL" id="KAJ8685886.1"/>
    </source>
</evidence>
<organism evidence="1 2">
    <name type="scientific">Eretmocerus hayati</name>
    <dbReference type="NCBI Taxonomy" id="131215"/>
    <lineage>
        <taxon>Eukaryota</taxon>
        <taxon>Metazoa</taxon>
        <taxon>Ecdysozoa</taxon>
        <taxon>Arthropoda</taxon>
        <taxon>Hexapoda</taxon>
        <taxon>Insecta</taxon>
        <taxon>Pterygota</taxon>
        <taxon>Neoptera</taxon>
        <taxon>Endopterygota</taxon>
        <taxon>Hymenoptera</taxon>
        <taxon>Apocrita</taxon>
        <taxon>Proctotrupomorpha</taxon>
        <taxon>Chalcidoidea</taxon>
        <taxon>Aphelinidae</taxon>
        <taxon>Aphelininae</taxon>
        <taxon>Eretmocerus</taxon>
    </lineage>
</organism>
<evidence type="ECO:0000313" key="2">
    <source>
        <dbReference type="Proteomes" id="UP001239111"/>
    </source>
</evidence>
<comment type="caution">
    <text evidence="1">The sequence shown here is derived from an EMBL/GenBank/DDBJ whole genome shotgun (WGS) entry which is preliminary data.</text>
</comment>
<reference evidence="1" key="1">
    <citation type="submission" date="2023-04" db="EMBL/GenBank/DDBJ databases">
        <title>A chromosome-level genome assembly of the parasitoid wasp Eretmocerus hayati.</title>
        <authorList>
            <person name="Zhong Y."/>
            <person name="Liu S."/>
            <person name="Liu Y."/>
        </authorList>
    </citation>
    <scope>NUCLEOTIDE SEQUENCE</scope>
    <source>
        <strain evidence="1">ZJU_SS_LIU_2023</strain>
    </source>
</reference>
<sequence length="126" mass="14508">MVEKVVNEALPLMFSEEELRSSCLFGRRKIDKELRDKDEEPKDRPPLDPDMLNALIRELFFSIFDLFAHLTTFIAVGGDLLYLVFSGTTTSKRRTKKMVEFRKKFGARIQSENGSADEDSEQEIAD</sequence>
<proteinExistence type="predicted"/>
<name>A0ACC2PST3_9HYME</name>